<reference evidence="2 3" key="1">
    <citation type="submission" date="2019-09" db="EMBL/GenBank/DDBJ databases">
        <title>Genome sequence of Roseospira marina, one of the more divergent members of the non-sulfur purple photosynthetic bacterial family, the Rhodospirillaceae.</title>
        <authorList>
            <person name="Meyer T."/>
            <person name="Kyndt J."/>
        </authorList>
    </citation>
    <scope>NUCLEOTIDE SEQUENCE [LARGE SCALE GENOMIC DNA]</scope>
    <source>
        <strain evidence="2 3">DSM 15113</strain>
    </source>
</reference>
<protein>
    <recommendedName>
        <fullName evidence="4">DUF4136 domain-containing protein</fullName>
    </recommendedName>
</protein>
<dbReference type="RefSeq" id="WP_150063198.1">
    <property type="nucleotide sequence ID" value="NZ_JACHII010000011.1"/>
</dbReference>
<evidence type="ECO:0008006" key="4">
    <source>
        <dbReference type="Google" id="ProtNLM"/>
    </source>
</evidence>
<evidence type="ECO:0000313" key="3">
    <source>
        <dbReference type="Proteomes" id="UP000324065"/>
    </source>
</evidence>
<sequence length="208" mass="22389">MRRPRRQSLRAAPWAALLLVALPLLAASGAAAQDTASLPFGGAETLRFTPPPGWTEVYRDAHPDRRVVHLVPAGQSRTDWQDMVTVQVLKTAAPPTLDALHARAQAQYEQACAAPHGGALQRGETNGLETGFWTLGCGHNTRSDHGETAFFKAVRGLEGIYLVQRIWRTAPFDPASGPGIDRGEQRAAIQLLAKAVVCVPDSHAHPCP</sequence>
<evidence type="ECO:0000313" key="2">
    <source>
        <dbReference type="EMBL" id="KAA5604659.1"/>
    </source>
</evidence>
<dbReference type="Proteomes" id="UP000324065">
    <property type="component" value="Unassembled WGS sequence"/>
</dbReference>
<keyword evidence="3" id="KW-1185">Reference proteome</keyword>
<dbReference type="PROSITE" id="PS51318">
    <property type="entry name" value="TAT"/>
    <property type="match status" value="1"/>
</dbReference>
<comment type="caution">
    <text evidence="2">The sequence shown here is derived from an EMBL/GenBank/DDBJ whole genome shotgun (WGS) entry which is preliminary data.</text>
</comment>
<feature type="signal peptide" evidence="1">
    <location>
        <begin position="1"/>
        <end position="26"/>
    </location>
</feature>
<dbReference type="AlphaFoldDB" id="A0A5M6IAA7"/>
<evidence type="ECO:0000256" key="1">
    <source>
        <dbReference type="SAM" id="SignalP"/>
    </source>
</evidence>
<gene>
    <name evidence="2" type="ORF">F1188_14695</name>
</gene>
<keyword evidence="1" id="KW-0732">Signal</keyword>
<feature type="chain" id="PRO_5024317219" description="DUF4136 domain-containing protein" evidence="1">
    <location>
        <begin position="27"/>
        <end position="208"/>
    </location>
</feature>
<proteinExistence type="predicted"/>
<name>A0A5M6IAA7_9PROT</name>
<dbReference type="EMBL" id="VWPJ01000015">
    <property type="protein sequence ID" value="KAA5604659.1"/>
    <property type="molecule type" value="Genomic_DNA"/>
</dbReference>
<dbReference type="InterPro" id="IPR006311">
    <property type="entry name" value="TAT_signal"/>
</dbReference>
<organism evidence="2 3">
    <name type="scientific">Roseospira marina</name>
    <dbReference type="NCBI Taxonomy" id="140057"/>
    <lineage>
        <taxon>Bacteria</taxon>
        <taxon>Pseudomonadati</taxon>
        <taxon>Pseudomonadota</taxon>
        <taxon>Alphaproteobacteria</taxon>
        <taxon>Rhodospirillales</taxon>
        <taxon>Rhodospirillaceae</taxon>
        <taxon>Roseospira</taxon>
    </lineage>
</organism>
<accession>A0A5M6IAA7</accession>
<dbReference type="OrthoDB" id="6116092at2"/>